<dbReference type="AlphaFoldDB" id="A0A7J3X842"/>
<comment type="caution">
    <text evidence="1">The sequence shown here is derived from an EMBL/GenBank/DDBJ whole genome shotgun (WGS) entry which is preliminary data.</text>
</comment>
<reference evidence="1" key="1">
    <citation type="journal article" date="2020" name="mSystems">
        <title>Genome- and Community-Level Interaction Insights into Carbon Utilization and Element Cycling Functions of Hydrothermarchaeota in Hydrothermal Sediment.</title>
        <authorList>
            <person name="Zhou Z."/>
            <person name="Liu Y."/>
            <person name="Xu W."/>
            <person name="Pan J."/>
            <person name="Luo Z.H."/>
            <person name="Li M."/>
        </authorList>
    </citation>
    <scope>NUCLEOTIDE SEQUENCE [LARGE SCALE GENOMIC DNA]</scope>
    <source>
        <strain evidence="1">SpSt-1125</strain>
    </source>
</reference>
<protein>
    <submittedName>
        <fullName evidence="1">Uncharacterized protein</fullName>
    </submittedName>
</protein>
<sequence>MSFAKYAALVKNLRGVVLLNPHEEGALESFEWLVKRFKYRNLGVTPSLVSSAGSLLARYLGGKPLRELTLPVPALSPLPRELASAMSLPLEVAETLVYASSYVSPALLVGSSYLDHLTRVAAGVVRACKEMGLQSWKLHLRIADYTALDFYEKCVDEALSAIEGADPQPILEARARRVEKDAKRYWRIMCDSGEVFLVYVDNLSLAAQAGIVRRVERDAAAALSIVPVVYVPPSAGGKPSGFSSSAAARKRK</sequence>
<accession>A0A7J3X842</accession>
<organism evidence="1">
    <name type="scientific">Thermofilum pendens</name>
    <dbReference type="NCBI Taxonomy" id="2269"/>
    <lineage>
        <taxon>Archaea</taxon>
        <taxon>Thermoproteota</taxon>
        <taxon>Thermoprotei</taxon>
        <taxon>Thermofilales</taxon>
        <taxon>Thermofilaceae</taxon>
        <taxon>Thermofilum</taxon>
    </lineage>
</organism>
<proteinExistence type="predicted"/>
<evidence type="ECO:0000313" key="1">
    <source>
        <dbReference type="EMBL" id="HHP05358.1"/>
    </source>
</evidence>
<dbReference type="EMBL" id="DRZM01000187">
    <property type="protein sequence ID" value="HHP05358.1"/>
    <property type="molecule type" value="Genomic_DNA"/>
</dbReference>
<gene>
    <name evidence="1" type="ORF">ENM88_06415</name>
</gene>
<name>A0A7J3X842_THEPE</name>